<dbReference type="PANTHER" id="PTHR11986">
    <property type="entry name" value="AMINOTRANSFERASE CLASS III"/>
    <property type="match status" value="1"/>
</dbReference>
<dbReference type="Pfam" id="PF00202">
    <property type="entry name" value="Aminotran_3"/>
    <property type="match status" value="1"/>
</dbReference>
<dbReference type="Gene3D" id="3.90.1150.10">
    <property type="entry name" value="Aspartate Aminotransferase, domain 1"/>
    <property type="match status" value="1"/>
</dbReference>
<evidence type="ECO:0000256" key="4">
    <source>
        <dbReference type="ARBA" id="ARBA00008954"/>
    </source>
</evidence>
<dbReference type="InterPro" id="IPR015422">
    <property type="entry name" value="PyrdxlP-dep_Trfase_small"/>
</dbReference>
<dbReference type="Gene3D" id="3.40.640.10">
    <property type="entry name" value="Type I PLP-dependent aspartate aminotransferase-like (Major domain)"/>
    <property type="match status" value="1"/>
</dbReference>
<proteinExistence type="inferred from homology"/>
<comment type="subcellular location">
    <subcellularLocation>
        <location evidence="2">Mitochondrion</location>
    </subcellularLocation>
</comment>
<protein>
    <recommendedName>
        <fullName evidence="6">Acetylornithine aminotransferase, mitochondrial</fullName>
        <ecNumber evidence="5">2.6.1.11</ecNumber>
    </recommendedName>
</protein>
<evidence type="ECO:0000256" key="11">
    <source>
        <dbReference type="RuleBase" id="RU003560"/>
    </source>
</evidence>
<dbReference type="CDD" id="cd00610">
    <property type="entry name" value="OAT_like"/>
    <property type="match status" value="1"/>
</dbReference>
<dbReference type="InterPro" id="IPR015421">
    <property type="entry name" value="PyrdxlP-dep_Trfase_major"/>
</dbReference>
<accession>A0A9W6YZF3</accession>
<evidence type="ECO:0000256" key="2">
    <source>
        <dbReference type="ARBA" id="ARBA00004173"/>
    </source>
</evidence>
<comment type="pathway">
    <text evidence="3">Amino-acid biosynthesis; L-arginine biosynthesis; N(2)-acetyl-L-ornithine from L-glutamate: step 4/4.</text>
</comment>
<dbReference type="PROSITE" id="PS00600">
    <property type="entry name" value="AA_TRANSFER_CLASS_3"/>
    <property type="match status" value="1"/>
</dbReference>
<evidence type="ECO:0000256" key="3">
    <source>
        <dbReference type="ARBA" id="ARBA00005024"/>
    </source>
</evidence>
<dbReference type="GO" id="GO:0003992">
    <property type="term" value="F:N2-acetyl-L-ornithine:2-oxoglutarate 5-aminotransferase activity"/>
    <property type="evidence" value="ECO:0007669"/>
    <property type="project" value="UniProtKB-EC"/>
</dbReference>
<dbReference type="NCBIfam" id="TIGR00707">
    <property type="entry name" value="argD"/>
    <property type="match status" value="1"/>
</dbReference>
<dbReference type="EMBL" id="BSXU01002583">
    <property type="protein sequence ID" value="GMG38609.1"/>
    <property type="molecule type" value="Genomic_DNA"/>
</dbReference>
<keyword evidence="10 11" id="KW-0663">Pyridoxal phosphate</keyword>
<evidence type="ECO:0000256" key="6">
    <source>
        <dbReference type="ARBA" id="ARBA00021753"/>
    </source>
</evidence>
<organism evidence="12 13">
    <name type="scientific">Ambrosiozyma monospora</name>
    <name type="common">Yeast</name>
    <name type="synonym">Endomycopsis monosporus</name>
    <dbReference type="NCBI Taxonomy" id="43982"/>
    <lineage>
        <taxon>Eukaryota</taxon>
        <taxon>Fungi</taxon>
        <taxon>Dikarya</taxon>
        <taxon>Ascomycota</taxon>
        <taxon>Saccharomycotina</taxon>
        <taxon>Pichiomycetes</taxon>
        <taxon>Pichiales</taxon>
        <taxon>Pichiaceae</taxon>
        <taxon>Ambrosiozyma</taxon>
    </lineage>
</organism>
<evidence type="ECO:0000256" key="7">
    <source>
        <dbReference type="ARBA" id="ARBA00022576"/>
    </source>
</evidence>
<evidence type="ECO:0000256" key="10">
    <source>
        <dbReference type="ARBA" id="ARBA00022898"/>
    </source>
</evidence>
<reference evidence="12" key="1">
    <citation type="submission" date="2023-04" db="EMBL/GenBank/DDBJ databases">
        <title>Ambrosiozyma monospora NBRC 1965.</title>
        <authorList>
            <person name="Ichikawa N."/>
            <person name="Sato H."/>
            <person name="Tonouchi N."/>
        </authorList>
    </citation>
    <scope>NUCLEOTIDE SEQUENCE</scope>
    <source>
        <strain evidence="12">NBRC 1965</strain>
    </source>
</reference>
<dbReference type="SUPFAM" id="SSF53383">
    <property type="entry name" value="PLP-dependent transferases"/>
    <property type="match status" value="1"/>
</dbReference>
<keyword evidence="7" id="KW-0032">Aminotransferase</keyword>
<comment type="similarity">
    <text evidence="4 11">Belongs to the class-III pyridoxal-phosphate-dependent aminotransferase family.</text>
</comment>
<dbReference type="NCBIfam" id="NF002325">
    <property type="entry name" value="PRK01278.1"/>
    <property type="match status" value="1"/>
</dbReference>
<dbReference type="AlphaFoldDB" id="A0A9W6YZF3"/>
<evidence type="ECO:0000313" key="13">
    <source>
        <dbReference type="Proteomes" id="UP001165063"/>
    </source>
</evidence>
<dbReference type="InterPro" id="IPR015424">
    <property type="entry name" value="PyrdxlP-dep_Trfase"/>
</dbReference>
<dbReference type="InterPro" id="IPR050103">
    <property type="entry name" value="Class-III_PLP-dep_AT"/>
</dbReference>
<keyword evidence="13" id="KW-1185">Reference proteome</keyword>
<evidence type="ECO:0000256" key="8">
    <source>
        <dbReference type="ARBA" id="ARBA00022605"/>
    </source>
</evidence>
<gene>
    <name evidence="12" type="ORF">Amon01_000499000</name>
</gene>
<sequence length="458" mass="50131">MLKSLSTLTKRPLLSASLQSKRLLHITPTLLQSTPTKNKSTEHISERDQYMATTYSRPNIVFAKGLGAYLWDLEGNQYIDFSAGIAVTALGHSHPEVAKLMFEQANTLVHSSNLYHNLYTGELSKQLVLKTKEFGGMHDAARVFLANSGTEANEAALKFARKYGKSISDDKTEFITFETSFHGRSMGALSVTPNPKYQAPFAPLIPGVKVAKPNDINSVRDLISEKTCGVIIEPIQGEGGIRPMKQDFLIQLKQLTQENNALLIYDEIQCGLGRSGALWAHAKLPKEAHPDILTMAKALGNGFPIGATMITENVEKQLKVGDHGTTYGGNPLGARIGLYVLDQIANPKFLQTVNQKSELFKVKLNELKEKFPEQIKEVRGDGLLLGMELNQDPSPVVVKARELGLLVITAGGNVIRFAPALNIEDNVIIDGLELLEKAFAECFPANVEAEEAAPAEKK</sequence>
<evidence type="ECO:0000256" key="1">
    <source>
        <dbReference type="ARBA" id="ARBA00001933"/>
    </source>
</evidence>
<evidence type="ECO:0000256" key="9">
    <source>
        <dbReference type="ARBA" id="ARBA00022679"/>
    </source>
</evidence>
<dbReference type="HAMAP" id="MF_01107">
    <property type="entry name" value="ArgD_aminotrans_3"/>
    <property type="match status" value="1"/>
</dbReference>
<evidence type="ECO:0000256" key="5">
    <source>
        <dbReference type="ARBA" id="ARBA00012919"/>
    </source>
</evidence>
<dbReference type="Proteomes" id="UP001165063">
    <property type="component" value="Unassembled WGS sequence"/>
</dbReference>
<dbReference type="OrthoDB" id="5419315at2759"/>
<dbReference type="PIRSF" id="PIRSF000521">
    <property type="entry name" value="Transaminase_4ab_Lys_Orn"/>
    <property type="match status" value="1"/>
</dbReference>
<dbReference type="GO" id="GO:0005759">
    <property type="term" value="C:mitochondrial matrix"/>
    <property type="evidence" value="ECO:0007669"/>
    <property type="project" value="TreeGrafter"/>
</dbReference>
<evidence type="ECO:0000313" key="12">
    <source>
        <dbReference type="EMBL" id="GMG38609.1"/>
    </source>
</evidence>
<dbReference type="InterPro" id="IPR005814">
    <property type="entry name" value="Aminotrans_3"/>
</dbReference>
<dbReference type="PANTHER" id="PTHR11986:SF79">
    <property type="entry name" value="ACETYLORNITHINE AMINOTRANSFERASE, MITOCHONDRIAL"/>
    <property type="match status" value="1"/>
</dbReference>
<comment type="caution">
    <text evidence="12">The sequence shown here is derived from an EMBL/GenBank/DDBJ whole genome shotgun (WGS) entry which is preliminary data.</text>
</comment>
<keyword evidence="8" id="KW-0028">Amino-acid biosynthesis</keyword>
<dbReference type="EC" id="2.6.1.11" evidence="5"/>
<dbReference type="InterPro" id="IPR049704">
    <property type="entry name" value="Aminotrans_3_PPA_site"/>
</dbReference>
<name>A0A9W6YZF3_AMBMO</name>
<comment type="cofactor">
    <cofactor evidence="1">
        <name>pyridoxal 5'-phosphate</name>
        <dbReference type="ChEBI" id="CHEBI:597326"/>
    </cofactor>
</comment>
<dbReference type="GO" id="GO:0030170">
    <property type="term" value="F:pyridoxal phosphate binding"/>
    <property type="evidence" value="ECO:0007669"/>
    <property type="project" value="InterPro"/>
</dbReference>
<dbReference type="GO" id="GO:0006526">
    <property type="term" value="P:L-arginine biosynthetic process"/>
    <property type="evidence" value="ECO:0007669"/>
    <property type="project" value="UniProtKB-ARBA"/>
</dbReference>
<dbReference type="GO" id="GO:0042802">
    <property type="term" value="F:identical protein binding"/>
    <property type="evidence" value="ECO:0007669"/>
    <property type="project" value="TreeGrafter"/>
</dbReference>
<dbReference type="FunFam" id="3.40.640.10:FF:000004">
    <property type="entry name" value="Acetylornithine aminotransferase"/>
    <property type="match status" value="1"/>
</dbReference>
<dbReference type="InterPro" id="IPR004636">
    <property type="entry name" value="AcOrn/SuccOrn_fam"/>
</dbReference>
<keyword evidence="9" id="KW-0808">Transferase</keyword>